<organism evidence="1 2">
    <name type="scientific">Yarrowia lipolytica</name>
    <name type="common">Candida lipolytica</name>
    <dbReference type="NCBI Taxonomy" id="4952"/>
    <lineage>
        <taxon>Eukaryota</taxon>
        <taxon>Fungi</taxon>
        <taxon>Dikarya</taxon>
        <taxon>Ascomycota</taxon>
        <taxon>Saccharomycotina</taxon>
        <taxon>Dipodascomycetes</taxon>
        <taxon>Dipodascales</taxon>
        <taxon>Dipodascales incertae sedis</taxon>
        <taxon>Yarrowia</taxon>
    </lineage>
</organism>
<dbReference type="AlphaFoldDB" id="A0A371C7P7"/>
<evidence type="ECO:0000313" key="2">
    <source>
        <dbReference type="Proteomes" id="UP000256601"/>
    </source>
</evidence>
<dbReference type="EMBL" id="KZ857334">
    <property type="protein sequence ID" value="RDW26325.1"/>
    <property type="molecule type" value="Genomic_DNA"/>
</dbReference>
<reference evidence="1 2" key="1">
    <citation type="submission" date="2018-07" db="EMBL/GenBank/DDBJ databases">
        <title>Draft Genome Assemblies for Five Robust Yarrowia lipolytica Strains Exhibiting High Lipid Production and Pentose Sugar Utilization and Sugar Alcohol Secretion from Undetoxified Lignocellulosic Biomass Hydrolysates.</title>
        <authorList>
            <consortium name="DOE Joint Genome Institute"/>
            <person name="Walker C."/>
            <person name="Ryu S."/>
            <person name="Na H."/>
            <person name="Zane M."/>
            <person name="LaButti K."/>
            <person name="Lipzen A."/>
            <person name="Haridas S."/>
            <person name="Barry K."/>
            <person name="Grigoriev I.V."/>
            <person name="Quarterman J."/>
            <person name="Slininger P."/>
            <person name="Dien B."/>
            <person name="Trinh C.T."/>
        </authorList>
    </citation>
    <scope>NUCLEOTIDE SEQUENCE [LARGE SCALE GENOMIC DNA]</scope>
    <source>
        <strain evidence="1 2">YB392</strain>
    </source>
</reference>
<dbReference type="OrthoDB" id="4092905at2759"/>
<evidence type="ECO:0000313" key="1">
    <source>
        <dbReference type="EMBL" id="RDW26325.1"/>
    </source>
</evidence>
<dbReference type="Proteomes" id="UP000256601">
    <property type="component" value="Unassembled WGS sequence"/>
</dbReference>
<sequence>MDLSEFDRFLSPEGEILLHPEELVDALLSLFLSNANLNITVKVESLQFPGRFHHLTFKRLYQSSESPPLEMTMSQRLGEQRDEMMDSIEAEWDHLSDLDSDTEVFYPDAFEIVRRNPFVITEGFPTTTTEGASFDEF</sequence>
<proteinExistence type="predicted"/>
<name>A0A371C7P7_YARLL</name>
<protein>
    <submittedName>
        <fullName evidence="1">Uncharacterized protein</fullName>
    </submittedName>
</protein>
<gene>
    <name evidence="1" type="ORF">B0I71DRAFT_164530</name>
</gene>
<dbReference type="VEuPathDB" id="FungiDB:YALI0_A07777g"/>
<dbReference type="VEuPathDB" id="FungiDB:YALI1_A07318g"/>
<accession>A0A371C7P7</accession>